<evidence type="ECO:0000313" key="2">
    <source>
        <dbReference type="Proteomes" id="UP001159363"/>
    </source>
</evidence>
<evidence type="ECO:0000313" key="1">
    <source>
        <dbReference type="EMBL" id="KAJ8887491.1"/>
    </source>
</evidence>
<dbReference type="Proteomes" id="UP001159363">
    <property type="component" value="Chromosome X"/>
</dbReference>
<organism evidence="1 2">
    <name type="scientific">Dryococelus australis</name>
    <dbReference type="NCBI Taxonomy" id="614101"/>
    <lineage>
        <taxon>Eukaryota</taxon>
        <taxon>Metazoa</taxon>
        <taxon>Ecdysozoa</taxon>
        <taxon>Arthropoda</taxon>
        <taxon>Hexapoda</taxon>
        <taxon>Insecta</taxon>
        <taxon>Pterygota</taxon>
        <taxon>Neoptera</taxon>
        <taxon>Polyneoptera</taxon>
        <taxon>Phasmatodea</taxon>
        <taxon>Verophasmatodea</taxon>
        <taxon>Anareolatae</taxon>
        <taxon>Phasmatidae</taxon>
        <taxon>Eurycanthinae</taxon>
        <taxon>Dryococelus</taxon>
    </lineage>
</organism>
<sequence>MASLLSSELVISSTSISRTQKNYFMNARKRKHTKNGSFVPNPGHDQVKLLVWVCKICYRIHTGSFRKKKEVLPSTLMDQDTAREFDLHMRKLFHPRHVASNVVDESLYPAVKKI</sequence>
<comment type="caution">
    <text evidence="1">The sequence shown here is derived from an EMBL/GenBank/DDBJ whole genome shotgun (WGS) entry which is preliminary data.</text>
</comment>
<dbReference type="EMBL" id="JARBHB010000004">
    <property type="protein sequence ID" value="KAJ8887491.1"/>
    <property type="molecule type" value="Genomic_DNA"/>
</dbReference>
<keyword evidence="2" id="KW-1185">Reference proteome</keyword>
<accession>A0ABQ9HSX7</accession>
<proteinExistence type="predicted"/>
<protein>
    <submittedName>
        <fullName evidence="1">Uncharacterized protein</fullName>
    </submittedName>
</protein>
<name>A0ABQ9HSX7_9NEOP</name>
<reference evidence="1 2" key="1">
    <citation type="submission" date="2023-02" db="EMBL/GenBank/DDBJ databases">
        <title>LHISI_Scaffold_Assembly.</title>
        <authorList>
            <person name="Stuart O.P."/>
            <person name="Cleave R."/>
            <person name="Magrath M.J.L."/>
            <person name="Mikheyev A.S."/>
        </authorList>
    </citation>
    <scope>NUCLEOTIDE SEQUENCE [LARGE SCALE GENOMIC DNA]</scope>
    <source>
        <strain evidence="1">Daus_M_001</strain>
        <tissue evidence="1">Leg muscle</tissue>
    </source>
</reference>
<gene>
    <name evidence="1" type="ORF">PR048_013706</name>
</gene>